<keyword evidence="1" id="KW-0732">Signal</keyword>
<accession>A0A6M2DV19</accession>
<dbReference type="AlphaFoldDB" id="A0A6M2DV19"/>
<protein>
    <submittedName>
        <fullName evidence="2">Putative secreted protein</fullName>
    </submittedName>
</protein>
<proteinExistence type="predicted"/>
<name>A0A6M2DV19_XENCH</name>
<reference evidence="2" key="1">
    <citation type="submission" date="2020-03" db="EMBL/GenBank/DDBJ databases">
        <title>Transcriptomic Profiling of the Digestive Tract of the Rat Flea, Xenopsylla cheopis, Following Blood Feeding and Infection with Yersinia pestis.</title>
        <authorList>
            <person name="Bland D.M."/>
            <person name="Martens C.A."/>
            <person name="Virtaneva K."/>
            <person name="Kanakabandi K."/>
            <person name="Long D."/>
            <person name="Rosenke R."/>
            <person name="Saturday G.A."/>
            <person name="Hoyt F.H."/>
            <person name="Bruno D.P."/>
            <person name="Ribeiro J.M.C."/>
            <person name="Hinnebusch J."/>
        </authorList>
    </citation>
    <scope>NUCLEOTIDE SEQUENCE</scope>
</reference>
<feature type="signal peptide" evidence="1">
    <location>
        <begin position="1"/>
        <end position="15"/>
    </location>
</feature>
<evidence type="ECO:0000256" key="1">
    <source>
        <dbReference type="SAM" id="SignalP"/>
    </source>
</evidence>
<evidence type="ECO:0000313" key="2">
    <source>
        <dbReference type="EMBL" id="NOV50149.1"/>
    </source>
</evidence>
<feature type="chain" id="PRO_5026983647" evidence="1">
    <location>
        <begin position="16"/>
        <end position="70"/>
    </location>
</feature>
<dbReference type="EMBL" id="GIIL01006423">
    <property type="protein sequence ID" value="NOV50149.1"/>
    <property type="molecule type" value="Transcribed_RNA"/>
</dbReference>
<organism evidence="2">
    <name type="scientific">Xenopsylla cheopis</name>
    <name type="common">Oriental rat flea</name>
    <name type="synonym">Pulex cheopis</name>
    <dbReference type="NCBI Taxonomy" id="163159"/>
    <lineage>
        <taxon>Eukaryota</taxon>
        <taxon>Metazoa</taxon>
        <taxon>Ecdysozoa</taxon>
        <taxon>Arthropoda</taxon>
        <taxon>Hexapoda</taxon>
        <taxon>Insecta</taxon>
        <taxon>Pterygota</taxon>
        <taxon>Neoptera</taxon>
        <taxon>Endopterygota</taxon>
        <taxon>Siphonaptera</taxon>
        <taxon>Pulicidae</taxon>
        <taxon>Xenopsyllinae</taxon>
        <taxon>Xenopsylla</taxon>
    </lineage>
</organism>
<sequence>MLMIMFLLETSFVVGTKKDANMIGMQRRRQEEERNLHKSYGGPLRNSVWLSLATAEEKYTSLQITGHEEM</sequence>